<proteinExistence type="predicted"/>
<name>A0AAU8CRS2_9HYPH</name>
<protein>
    <submittedName>
        <fullName evidence="1">Uncharacterized protein</fullName>
    </submittedName>
</protein>
<reference evidence="1" key="1">
    <citation type="submission" date="2024-06" db="EMBL/GenBank/DDBJ databases">
        <title>Mesorhizobium karijinii sp. nov., a symbiont of the iconic Swainsona formosa from arid Australia.</title>
        <authorList>
            <person name="Hill Y.J."/>
            <person name="Watkin E.L.J."/>
            <person name="O'Hara G.W."/>
            <person name="Terpolilli J."/>
            <person name="Tye M.L."/>
            <person name="Kohlmeier M.G."/>
        </authorList>
    </citation>
    <scope>NUCLEOTIDE SEQUENCE</scope>
    <source>
        <strain evidence="1">WSM2240</strain>
    </source>
</reference>
<organism evidence="1">
    <name type="scientific">Mesorhizobium sp. WSM2240</name>
    <dbReference type="NCBI Taxonomy" id="3228851"/>
    <lineage>
        <taxon>Bacteria</taxon>
        <taxon>Pseudomonadati</taxon>
        <taxon>Pseudomonadota</taxon>
        <taxon>Alphaproteobacteria</taxon>
        <taxon>Hyphomicrobiales</taxon>
        <taxon>Phyllobacteriaceae</taxon>
        <taxon>Mesorhizobium</taxon>
    </lineage>
</organism>
<dbReference type="EMBL" id="CP159253">
    <property type="protein sequence ID" value="XCG49348.1"/>
    <property type="molecule type" value="Genomic_DNA"/>
</dbReference>
<accession>A0AAU8CRS2</accession>
<dbReference type="RefSeq" id="WP_353646993.1">
    <property type="nucleotide sequence ID" value="NZ_CP159253.1"/>
</dbReference>
<evidence type="ECO:0000313" key="1">
    <source>
        <dbReference type="EMBL" id="XCG49348.1"/>
    </source>
</evidence>
<dbReference type="AlphaFoldDB" id="A0AAU8CRS2"/>
<sequence length="42" mass="4659">MSARLLRSVAANNATNAARLDNGHPFFSIKSKDDIRRTATDR</sequence>
<gene>
    <name evidence="1" type="ORF">ABVK50_01535</name>
</gene>